<keyword evidence="3" id="KW-1185">Reference proteome</keyword>
<name>A0AAV4D5B8_9GAST</name>
<feature type="non-terminal residue" evidence="2">
    <location>
        <position position="1"/>
    </location>
</feature>
<evidence type="ECO:0000256" key="1">
    <source>
        <dbReference type="SAM" id="Coils"/>
    </source>
</evidence>
<dbReference type="AlphaFoldDB" id="A0AAV4D5B8"/>
<evidence type="ECO:0000313" key="2">
    <source>
        <dbReference type="EMBL" id="GFO39290.1"/>
    </source>
</evidence>
<evidence type="ECO:0000313" key="3">
    <source>
        <dbReference type="Proteomes" id="UP000735302"/>
    </source>
</evidence>
<reference evidence="2 3" key="1">
    <citation type="journal article" date="2021" name="Elife">
        <title>Chloroplast acquisition without the gene transfer in kleptoplastic sea slugs, Plakobranchus ocellatus.</title>
        <authorList>
            <person name="Maeda T."/>
            <person name="Takahashi S."/>
            <person name="Yoshida T."/>
            <person name="Shimamura S."/>
            <person name="Takaki Y."/>
            <person name="Nagai Y."/>
            <person name="Toyoda A."/>
            <person name="Suzuki Y."/>
            <person name="Arimoto A."/>
            <person name="Ishii H."/>
            <person name="Satoh N."/>
            <person name="Nishiyama T."/>
            <person name="Hasebe M."/>
            <person name="Maruyama T."/>
            <person name="Minagawa J."/>
            <person name="Obokata J."/>
            <person name="Shigenobu S."/>
        </authorList>
    </citation>
    <scope>NUCLEOTIDE SEQUENCE [LARGE SCALE GENOMIC DNA]</scope>
</reference>
<gene>
    <name evidence="2" type="ORF">PoB_006579500</name>
</gene>
<feature type="coiled-coil region" evidence="1">
    <location>
        <begin position="5"/>
        <end position="46"/>
    </location>
</feature>
<proteinExistence type="predicted"/>
<sequence>FQSFNSQFNATLQTIENKAKDFEEEMEKNKNKVENLLGEIRDMASEKGVSQQAVYFKQEAEIHEKGAKK</sequence>
<dbReference type="EMBL" id="BLXT01007476">
    <property type="protein sequence ID" value="GFO39290.1"/>
    <property type="molecule type" value="Genomic_DNA"/>
</dbReference>
<feature type="non-terminal residue" evidence="2">
    <location>
        <position position="69"/>
    </location>
</feature>
<organism evidence="2 3">
    <name type="scientific">Plakobranchus ocellatus</name>
    <dbReference type="NCBI Taxonomy" id="259542"/>
    <lineage>
        <taxon>Eukaryota</taxon>
        <taxon>Metazoa</taxon>
        <taxon>Spiralia</taxon>
        <taxon>Lophotrochozoa</taxon>
        <taxon>Mollusca</taxon>
        <taxon>Gastropoda</taxon>
        <taxon>Heterobranchia</taxon>
        <taxon>Euthyneura</taxon>
        <taxon>Panpulmonata</taxon>
        <taxon>Sacoglossa</taxon>
        <taxon>Placobranchoidea</taxon>
        <taxon>Plakobranchidae</taxon>
        <taxon>Plakobranchus</taxon>
    </lineage>
</organism>
<dbReference type="Proteomes" id="UP000735302">
    <property type="component" value="Unassembled WGS sequence"/>
</dbReference>
<protein>
    <submittedName>
        <fullName evidence="2">Uncharacterized protein</fullName>
    </submittedName>
</protein>
<keyword evidence="1" id="KW-0175">Coiled coil</keyword>
<comment type="caution">
    <text evidence="2">The sequence shown here is derived from an EMBL/GenBank/DDBJ whole genome shotgun (WGS) entry which is preliminary data.</text>
</comment>
<accession>A0AAV4D5B8</accession>